<dbReference type="GO" id="GO:0009116">
    <property type="term" value="P:nucleoside metabolic process"/>
    <property type="evidence" value="ECO:0007669"/>
    <property type="project" value="InterPro"/>
</dbReference>
<dbReference type="PROSITE" id="PS50297">
    <property type="entry name" value="ANK_REP_REGION"/>
    <property type="match status" value="7"/>
</dbReference>
<evidence type="ECO:0000259" key="6">
    <source>
        <dbReference type="Pfam" id="PF24883"/>
    </source>
</evidence>
<feature type="repeat" description="ANK" evidence="2">
    <location>
        <begin position="970"/>
        <end position="998"/>
    </location>
</feature>
<evidence type="ECO:0008006" key="9">
    <source>
        <dbReference type="Google" id="ProtNLM"/>
    </source>
</evidence>
<dbReference type="EMBL" id="CABFNO020001340">
    <property type="protein sequence ID" value="CAG9982523.1"/>
    <property type="molecule type" value="Genomic_DNA"/>
</dbReference>
<keyword evidence="3" id="KW-0812">Transmembrane</keyword>
<dbReference type="InterPro" id="IPR053137">
    <property type="entry name" value="NLR-like"/>
</dbReference>
<feature type="repeat" description="ANK" evidence="2">
    <location>
        <begin position="1077"/>
        <end position="1109"/>
    </location>
</feature>
<dbReference type="SUPFAM" id="SSF52540">
    <property type="entry name" value="P-loop containing nucleoside triphosphate hydrolases"/>
    <property type="match status" value="1"/>
</dbReference>
<keyword evidence="8" id="KW-1185">Reference proteome</keyword>
<dbReference type="Pfam" id="PF13637">
    <property type="entry name" value="Ank_4"/>
    <property type="match status" value="1"/>
</dbReference>
<organism evidence="7 8">
    <name type="scientific">Clonostachys byssicola</name>
    <dbReference type="NCBI Taxonomy" id="160290"/>
    <lineage>
        <taxon>Eukaryota</taxon>
        <taxon>Fungi</taxon>
        <taxon>Dikarya</taxon>
        <taxon>Ascomycota</taxon>
        <taxon>Pezizomycotina</taxon>
        <taxon>Sordariomycetes</taxon>
        <taxon>Hypocreomycetidae</taxon>
        <taxon>Hypocreales</taxon>
        <taxon>Bionectriaceae</taxon>
        <taxon>Clonostachys</taxon>
    </lineage>
</organism>
<dbReference type="InterPro" id="IPR036770">
    <property type="entry name" value="Ankyrin_rpt-contain_sf"/>
</dbReference>
<feature type="repeat" description="ANK" evidence="2">
    <location>
        <begin position="1211"/>
        <end position="1238"/>
    </location>
</feature>
<dbReference type="PANTHER" id="PTHR46082">
    <property type="entry name" value="ATP/GTP-BINDING PROTEIN-RELATED"/>
    <property type="match status" value="1"/>
</dbReference>
<feature type="repeat" description="ANK" evidence="2">
    <location>
        <begin position="1144"/>
        <end position="1176"/>
    </location>
</feature>
<dbReference type="InterPro" id="IPR002110">
    <property type="entry name" value="Ankyrin_rpt"/>
</dbReference>
<dbReference type="InterPro" id="IPR035994">
    <property type="entry name" value="Nucleoside_phosphorylase_sf"/>
</dbReference>
<gene>
    <name evidence="7" type="ORF">CBYS24578_00013297</name>
</gene>
<dbReference type="InterPro" id="IPR054471">
    <property type="entry name" value="GPIID_WHD"/>
</dbReference>
<evidence type="ECO:0000256" key="1">
    <source>
        <dbReference type="ARBA" id="ARBA00022737"/>
    </source>
</evidence>
<feature type="transmembrane region" description="Helical" evidence="3">
    <location>
        <begin position="223"/>
        <end position="242"/>
    </location>
</feature>
<protein>
    <recommendedName>
        <fullName evidence="9">Nucleoside phosphorylase domain-containing protein</fullName>
    </recommendedName>
</protein>
<evidence type="ECO:0000256" key="2">
    <source>
        <dbReference type="PROSITE-ProRule" id="PRU00023"/>
    </source>
</evidence>
<dbReference type="SUPFAM" id="SSF53167">
    <property type="entry name" value="Purine and uridine phosphorylases"/>
    <property type="match status" value="1"/>
</dbReference>
<dbReference type="AlphaFoldDB" id="A0A9N9XY56"/>
<dbReference type="InterPro" id="IPR000845">
    <property type="entry name" value="Nucleoside_phosphorylase_d"/>
</dbReference>
<dbReference type="PROSITE" id="PS50088">
    <property type="entry name" value="ANK_REPEAT"/>
    <property type="match status" value="8"/>
</dbReference>
<dbReference type="InterPro" id="IPR027417">
    <property type="entry name" value="P-loop_NTPase"/>
</dbReference>
<keyword evidence="2" id="KW-0040">ANK repeat</keyword>
<comment type="caution">
    <text evidence="7">The sequence shown here is derived from an EMBL/GenBank/DDBJ whole genome shotgun (WGS) entry which is preliminary data.</text>
</comment>
<dbReference type="Proteomes" id="UP000754883">
    <property type="component" value="Unassembled WGS sequence"/>
</dbReference>
<dbReference type="Gene3D" id="3.40.50.1580">
    <property type="entry name" value="Nucleoside phosphorylase domain"/>
    <property type="match status" value="1"/>
</dbReference>
<name>A0A9N9XY56_9HYPO</name>
<dbReference type="OrthoDB" id="448455at2759"/>
<evidence type="ECO:0000313" key="8">
    <source>
        <dbReference type="Proteomes" id="UP000754883"/>
    </source>
</evidence>
<feature type="repeat" description="ANK" evidence="2">
    <location>
        <begin position="1010"/>
        <end position="1042"/>
    </location>
</feature>
<dbReference type="SMART" id="SM00248">
    <property type="entry name" value="ANK"/>
    <property type="match status" value="10"/>
</dbReference>
<dbReference type="GO" id="GO:0003824">
    <property type="term" value="F:catalytic activity"/>
    <property type="evidence" value="ECO:0007669"/>
    <property type="project" value="InterPro"/>
</dbReference>
<dbReference type="PANTHER" id="PTHR46082:SF11">
    <property type="entry name" value="AAA+ ATPASE DOMAIN-CONTAINING PROTEIN-RELATED"/>
    <property type="match status" value="1"/>
</dbReference>
<dbReference type="InterPro" id="IPR056884">
    <property type="entry name" value="NPHP3-like_N"/>
</dbReference>
<evidence type="ECO:0000259" key="5">
    <source>
        <dbReference type="Pfam" id="PF22939"/>
    </source>
</evidence>
<dbReference type="Pfam" id="PF24883">
    <property type="entry name" value="NPHP3_N"/>
    <property type="match status" value="1"/>
</dbReference>
<evidence type="ECO:0000313" key="7">
    <source>
        <dbReference type="EMBL" id="CAG9982523.1"/>
    </source>
</evidence>
<dbReference type="Pfam" id="PF01048">
    <property type="entry name" value="PNP_UDP_1"/>
    <property type="match status" value="1"/>
</dbReference>
<feature type="domain" description="GPI inositol-deacylase winged helix" evidence="5">
    <location>
        <begin position="713"/>
        <end position="791"/>
    </location>
</feature>
<dbReference type="Pfam" id="PF12796">
    <property type="entry name" value="Ank_2"/>
    <property type="match status" value="3"/>
</dbReference>
<keyword evidence="1" id="KW-0677">Repeat</keyword>
<evidence type="ECO:0000256" key="3">
    <source>
        <dbReference type="SAM" id="Phobius"/>
    </source>
</evidence>
<feature type="repeat" description="ANK" evidence="2">
    <location>
        <begin position="937"/>
        <end position="969"/>
    </location>
</feature>
<dbReference type="Pfam" id="PF22939">
    <property type="entry name" value="WHD_GPIID"/>
    <property type="match status" value="1"/>
</dbReference>
<feature type="domain" description="Nucleoside phosphorylase" evidence="4">
    <location>
        <begin position="31"/>
        <end position="142"/>
    </location>
</feature>
<sequence>MTGNVSPADREKAKADDDAGHKLMTHGDYTVGWVCALPKEQTAATAMLDETHPDLPKPLNDSNTYTLGRIGKHSVVIACLPKGQVGTNSAATVATQMIRTFPSIRIGLMVGIGGGIPSKVRLGDVVVGTPSGQFSGVVQWDFGKAREGGKFERTGSLNSTPASLGTALAKLETKHDLEGTKVPDYVDEVKRKWPDYASKYLRSDTLIDPLDRINRSHDTCTRWLAMLFSMIWASLLAIIRFLSGSQTFSVMNDATEQVENLPPPASDREQRRPGEVRVHHGLIASGNQVIKDAVLRDKLDKDLGGHVYCVEMEAAGLMNNFPCVVIRGICDYADAQKNKTWQEYAALVAAAFAKELLVNVQTSEVHGERTVKDILEPALKVLDEVRHEVISTREKIQKNEELEILKWLTPIDYKPQHGDILQKRHPGTGQWFLKSIRYKDWIEKEKDILYCPGIPGAGKTILTATTIEDLTLRYQDNQNIGIAFIYCNFRRTHEQKAEDLLASLLKQLCQQRPSLPDIVRLLQADTLKANRTRPTLNELAETLHLVVSMYSRVFILIDALDECQVKDGCRTTFLNEISKLQSTTRTNIFATSRPNPEVELNFNGCDWCRISASEADIRAYLSENMWQMLGFVQKRPDLKDAIEDNIAIAAQGMFLLARLYFDSLKDKTSATIIKTSLRRLREKSQAKVNTDERLDLLAQAYDEAMDRIRMQPPGFQQLATKVLTWIIFARRQLTILELQHALAVSVGDEELDEDNMRDIKDIVSVCLGLVTVDEQSGIVRLVHYTTQEYFEQTKTRLFPNAEIELATICVTYISFRTFEAGLCETKAELRDRLLSNPVYNYAAENWDHHARFAATSIPGIKQFLSNNALLNASSQALLHDRWLSDSLFDDTAFTDWSSSQDLTIGTTLIHLAAYFGLRPEVASMLEQKAEVDSLDVHDRTPLMIASQNGREAVVKLLLDKGAKADRRDKYHGTALGYAVERGNEDTVKLLLSHGVDADSGPLDPFVSINEEIISLYLAAKHGHIAIAKLLIDKGADLERSNFLFDTTPLCVAARGNQESMVEMLLIRGAKFETKSINGQTLLSWAACHGYEGIFKLLLEKGINVESRDDNGGTALTRAAGEGQLILTKHLLAIANINVDLEDNSGRTPLSWAAAGGHVAITKLLLNNGANVESKSNNCRTPLSFAAENGHQDTVELLLEIGQANANSRDIFRRTPLHWASRNGHDKVIIDMLYSLSIN</sequence>
<keyword evidence="3" id="KW-0472">Membrane</keyword>
<dbReference type="Gene3D" id="3.40.50.300">
    <property type="entry name" value="P-loop containing nucleotide triphosphate hydrolases"/>
    <property type="match status" value="1"/>
</dbReference>
<feature type="repeat" description="ANK" evidence="2">
    <location>
        <begin position="1044"/>
        <end position="1076"/>
    </location>
</feature>
<proteinExistence type="predicted"/>
<accession>A0A9N9XY56</accession>
<reference evidence="7" key="1">
    <citation type="submission" date="2021-10" db="EMBL/GenBank/DDBJ databases">
        <authorList>
            <person name="Piombo E."/>
        </authorList>
    </citation>
    <scope>NUCLEOTIDE SEQUENCE</scope>
</reference>
<dbReference type="SUPFAM" id="SSF48403">
    <property type="entry name" value="Ankyrin repeat"/>
    <property type="match status" value="1"/>
</dbReference>
<evidence type="ECO:0000259" key="4">
    <source>
        <dbReference type="Pfam" id="PF01048"/>
    </source>
</evidence>
<feature type="domain" description="Nephrocystin 3-like N-terminal" evidence="6">
    <location>
        <begin position="427"/>
        <end position="593"/>
    </location>
</feature>
<feature type="repeat" description="ANK" evidence="2">
    <location>
        <begin position="1177"/>
        <end position="1201"/>
    </location>
</feature>
<keyword evidence="3" id="KW-1133">Transmembrane helix</keyword>
<dbReference type="Gene3D" id="1.25.40.20">
    <property type="entry name" value="Ankyrin repeat-containing domain"/>
    <property type="match status" value="3"/>
</dbReference>